<accession>A0A846U0R8</accession>
<dbReference type="GO" id="GO:0009088">
    <property type="term" value="P:threonine biosynthetic process"/>
    <property type="evidence" value="ECO:0007669"/>
    <property type="project" value="UniProtKB-UniPathway"/>
</dbReference>
<comment type="function">
    <text evidence="13">Catalyzes the conversion of L-aspartate-beta-semialdehyde (L-Asa) to L-homoserine (L-Hse), the third step in the biosynthesis of threonine and methionine from aspartate.</text>
</comment>
<dbReference type="Proteomes" id="UP000521379">
    <property type="component" value="Unassembled WGS sequence"/>
</dbReference>
<evidence type="ECO:0000256" key="13">
    <source>
        <dbReference type="ARBA" id="ARBA00044930"/>
    </source>
</evidence>
<evidence type="ECO:0000256" key="8">
    <source>
        <dbReference type="ARBA" id="ARBA00022697"/>
    </source>
</evidence>
<keyword evidence="9 17" id="KW-0521">NADP</keyword>
<evidence type="ECO:0000256" key="9">
    <source>
        <dbReference type="ARBA" id="ARBA00022857"/>
    </source>
</evidence>
<evidence type="ECO:0000256" key="5">
    <source>
        <dbReference type="ARBA" id="ARBA00013213"/>
    </source>
</evidence>
<dbReference type="SUPFAM" id="SSF51735">
    <property type="entry name" value="NAD(P)-binding Rossmann-fold domains"/>
    <property type="match status" value="1"/>
</dbReference>
<keyword evidence="22" id="KW-1185">Reference proteome</keyword>
<dbReference type="Gene3D" id="3.30.70.260">
    <property type="match status" value="1"/>
</dbReference>
<keyword evidence="8 18" id="KW-0791">Threonine biosynthesis</keyword>
<dbReference type="FunFam" id="3.30.360.10:FF:000005">
    <property type="entry name" value="Homoserine dehydrogenase"/>
    <property type="match status" value="1"/>
</dbReference>
<comment type="catalytic activity">
    <reaction evidence="15">
        <text>L-homoserine + NAD(+) = L-aspartate 4-semialdehyde + NADH + H(+)</text>
        <dbReference type="Rhea" id="RHEA:15757"/>
        <dbReference type="ChEBI" id="CHEBI:15378"/>
        <dbReference type="ChEBI" id="CHEBI:57476"/>
        <dbReference type="ChEBI" id="CHEBI:57540"/>
        <dbReference type="ChEBI" id="CHEBI:57945"/>
        <dbReference type="ChEBI" id="CHEBI:537519"/>
        <dbReference type="EC" id="1.1.1.3"/>
    </reaction>
    <physiologicalReaction direction="right-to-left" evidence="15">
        <dbReference type="Rhea" id="RHEA:15759"/>
    </physiologicalReaction>
</comment>
<dbReference type="AlphaFoldDB" id="A0A846U0R8"/>
<evidence type="ECO:0000256" key="18">
    <source>
        <dbReference type="RuleBase" id="RU000579"/>
    </source>
</evidence>
<dbReference type="CDD" id="cd04881">
    <property type="entry name" value="ACT_HSDH-Hom"/>
    <property type="match status" value="1"/>
</dbReference>
<comment type="pathway">
    <text evidence="3 18">Amino-acid biosynthesis; L-methionine biosynthesis via de novo pathway; L-homoserine from L-aspartate: step 3/3.</text>
</comment>
<dbReference type="UniPathway" id="UPA00051">
    <property type="reaction ID" value="UER00465"/>
</dbReference>
<evidence type="ECO:0000256" key="19">
    <source>
        <dbReference type="RuleBase" id="RU004171"/>
    </source>
</evidence>
<evidence type="ECO:0000256" key="12">
    <source>
        <dbReference type="ARBA" id="ARBA00023167"/>
    </source>
</evidence>
<evidence type="ECO:0000256" key="3">
    <source>
        <dbReference type="ARBA" id="ARBA00005062"/>
    </source>
</evidence>
<keyword evidence="7 18" id="KW-0028">Amino-acid biosynthesis</keyword>
<evidence type="ECO:0000313" key="22">
    <source>
        <dbReference type="Proteomes" id="UP000521379"/>
    </source>
</evidence>
<feature type="binding site" evidence="17">
    <location>
        <position position="121"/>
    </location>
    <ligand>
        <name>NADPH</name>
        <dbReference type="ChEBI" id="CHEBI:57783"/>
    </ligand>
</feature>
<dbReference type="Pfam" id="PF00742">
    <property type="entry name" value="Homoserine_dh"/>
    <property type="match status" value="1"/>
</dbReference>
<dbReference type="PROSITE" id="PS51671">
    <property type="entry name" value="ACT"/>
    <property type="match status" value="1"/>
</dbReference>
<dbReference type="InterPro" id="IPR001342">
    <property type="entry name" value="HDH_cat"/>
</dbReference>
<evidence type="ECO:0000256" key="16">
    <source>
        <dbReference type="PIRSR" id="PIRSR000098-1"/>
    </source>
</evidence>
<evidence type="ECO:0000256" key="1">
    <source>
        <dbReference type="ARBA" id="ARBA00001920"/>
    </source>
</evidence>
<dbReference type="PROSITE" id="PS01042">
    <property type="entry name" value="HOMOSER_DHGENASE"/>
    <property type="match status" value="1"/>
</dbReference>
<dbReference type="InterPro" id="IPR019811">
    <property type="entry name" value="HDH_CS"/>
</dbReference>
<proteinExistence type="inferred from homology"/>
<evidence type="ECO:0000259" key="20">
    <source>
        <dbReference type="PROSITE" id="PS51671"/>
    </source>
</evidence>
<comment type="caution">
    <text evidence="21">The sequence shown here is derived from an EMBL/GenBank/DDBJ whole genome shotgun (WGS) entry which is preliminary data.</text>
</comment>
<evidence type="ECO:0000256" key="6">
    <source>
        <dbReference type="ARBA" id="ARBA00013376"/>
    </source>
</evidence>
<evidence type="ECO:0000256" key="2">
    <source>
        <dbReference type="ARBA" id="ARBA00005056"/>
    </source>
</evidence>
<reference evidence="21 22" key="1">
    <citation type="submission" date="2020-02" db="EMBL/GenBank/DDBJ databases">
        <authorList>
            <person name="Sun Q."/>
        </authorList>
    </citation>
    <scope>NUCLEOTIDE SEQUENCE [LARGE SCALE GENOMIC DNA]</scope>
    <source>
        <strain evidence="21 22">YIM 13062</strain>
    </source>
</reference>
<keyword evidence="12 18" id="KW-0486">Methionine biosynthesis</keyword>
<sequence length="459" mass="47866">MTNSSQSQRPASSASESSVPTVRVALLGAGNVGAEVARILLTDAVELGERIGARPKLIGIAVRDVDSPRTVTLPLELFTTDADALIDDADVVVELTGGIEPAKTRILRALNAGKPVISGNKALLAQHGEQLHAAAEAAGTSISYEAAVAGAIPIVRPMLDSLSGDKVKRVLGIMNGTTNYILDQMDTTGASFDDALAEAQRLGYAEADPTADVEGHDAASKVAILGGIAFHSSYTFDDVYCRGITGVTAEDVEAARRSGFVIKLLGVAERVTEGEGDQAQEKVNLRVVPTMLPRKHPLAGVHGAFNAVFVEAENAGELMFYGPGAGGAPTASAVMGDLVAALRRSVAGGPGVGPTFHAGLPATGMDGVKTSFALTLLCPDRTGVLAEISSVFAEHGVSISTMQQRDLPEDPAHPGQGQAELRFVTHRARNADLVRTVEAIRQMDVVLDMRGLIRVENDN</sequence>
<dbReference type="RefSeq" id="WP_119933063.1">
    <property type="nucleotide sequence ID" value="NZ_JAAVUN010000016.1"/>
</dbReference>
<dbReference type="SUPFAM" id="SSF55347">
    <property type="entry name" value="Glyceraldehyde-3-phosphate dehydrogenase-like, C-terminal domain"/>
    <property type="match status" value="1"/>
</dbReference>
<dbReference type="InterPro" id="IPR045865">
    <property type="entry name" value="ACT-like_dom_sf"/>
</dbReference>
<keyword evidence="11" id="KW-0915">Sodium</keyword>
<evidence type="ECO:0000313" key="21">
    <source>
        <dbReference type="EMBL" id="NKE10085.1"/>
    </source>
</evidence>
<dbReference type="InterPro" id="IPR002912">
    <property type="entry name" value="ACT_dom"/>
</dbReference>
<dbReference type="PANTHER" id="PTHR43331">
    <property type="entry name" value="HOMOSERINE DEHYDROGENASE"/>
    <property type="match status" value="1"/>
</dbReference>
<evidence type="ECO:0000256" key="7">
    <source>
        <dbReference type="ARBA" id="ARBA00022605"/>
    </source>
</evidence>
<comment type="similarity">
    <text evidence="4 19">Belongs to the homoserine dehydrogenase family.</text>
</comment>
<gene>
    <name evidence="21" type="ORF">GTW58_09105</name>
</gene>
<dbReference type="PANTHER" id="PTHR43331:SF1">
    <property type="entry name" value="HOMOSERINE DEHYDROGENASE"/>
    <property type="match status" value="1"/>
</dbReference>
<feature type="binding site" evidence="17">
    <location>
        <position position="206"/>
    </location>
    <ligand>
        <name>L-homoserine</name>
        <dbReference type="ChEBI" id="CHEBI:57476"/>
    </ligand>
</feature>
<dbReference type="GO" id="GO:0050661">
    <property type="term" value="F:NADP binding"/>
    <property type="evidence" value="ECO:0007669"/>
    <property type="project" value="InterPro"/>
</dbReference>
<feature type="active site" description="Proton donor" evidence="16">
    <location>
        <position position="221"/>
    </location>
</feature>
<protein>
    <recommendedName>
        <fullName evidence="6 18">Homoserine dehydrogenase</fullName>
        <ecNumber evidence="5 18">1.1.1.3</ecNumber>
    </recommendedName>
</protein>
<dbReference type="NCBIfam" id="NF004976">
    <property type="entry name" value="PRK06349.1"/>
    <property type="match status" value="1"/>
</dbReference>
<dbReference type="EC" id="1.1.1.3" evidence="5 18"/>
<evidence type="ECO:0000256" key="15">
    <source>
        <dbReference type="ARBA" id="ARBA00049031"/>
    </source>
</evidence>
<evidence type="ECO:0000256" key="17">
    <source>
        <dbReference type="PIRSR" id="PIRSR000098-2"/>
    </source>
</evidence>
<dbReference type="EMBL" id="JAAVUN010000016">
    <property type="protein sequence ID" value="NKE10085.1"/>
    <property type="molecule type" value="Genomic_DNA"/>
</dbReference>
<dbReference type="GO" id="GO:0009086">
    <property type="term" value="P:methionine biosynthetic process"/>
    <property type="evidence" value="ECO:0007669"/>
    <property type="project" value="UniProtKB-KW"/>
</dbReference>
<dbReference type="InterPro" id="IPR036291">
    <property type="entry name" value="NAD(P)-bd_dom_sf"/>
</dbReference>
<dbReference type="PIRSF" id="PIRSF000098">
    <property type="entry name" value="Homoser_dehydrog"/>
    <property type="match status" value="1"/>
</dbReference>
<dbReference type="Pfam" id="PF01842">
    <property type="entry name" value="ACT"/>
    <property type="match status" value="1"/>
</dbReference>
<evidence type="ECO:0000256" key="11">
    <source>
        <dbReference type="ARBA" id="ARBA00023053"/>
    </source>
</evidence>
<evidence type="ECO:0000256" key="14">
    <source>
        <dbReference type="ARBA" id="ARBA00048841"/>
    </source>
</evidence>
<dbReference type="Gene3D" id="3.40.50.720">
    <property type="entry name" value="NAD(P)-binding Rossmann-like Domain"/>
    <property type="match status" value="1"/>
</dbReference>
<dbReference type="Gene3D" id="3.30.360.10">
    <property type="entry name" value="Dihydrodipicolinate Reductase, domain 2"/>
    <property type="match status" value="1"/>
</dbReference>
<dbReference type="GO" id="GO:0004412">
    <property type="term" value="F:homoserine dehydrogenase activity"/>
    <property type="evidence" value="ECO:0007669"/>
    <property type="project" value="UniProtKB-EC"/>
</dbReference>
<feature type="domain" description="ACT" evidence="20">
    <location>
        <begin position="373"/>
        <end position="454"/>
    </location>
</feature>
<comment type="catalytic activity">
    <reaction evidence="14">
        <text>L-homoserine + NADP(+) = L-aspartate 4-semialdehyde + NADPH + H(+)</text>
        <dbReference type="Rhea" id="RHEA:15761"/>
        <dbReference type="ChEBI" id="CHEBI:15378"/>
        <dbReference type="ChEBI" id="CHEBI:57476"/>
        <dbReference type="ChEBI" id="CHEBI:57783"/>
        <dbReference type="ChEBI" id="CHEBI:58349"/>
        <dbReference type="ChEBI" id="CHEBI:537519"/>
        <dbReference type="EC" id="1.1.1.3"/>
    </reaction>
    <physiologicalReaction direction="right-to-left" evidence="14">
        <dbReference type="Rhea" id="RHEA:15763"/>
    </physiologicalReaction>
</comment>
<keyword evidence="10 18" id="KW-0560">Oxidoreductase</keyword>
<dbReference type="InterPro" id="IPR005106">
    <property type="entry name" value="Asp/hSer_DH_NAD-bd"/>
</dbReference>
<name>A0A846U0R8_9MICC</name>
<evidence type="ECO:0000256" key="10">
    <source>
        <dbReference type="ARBA" id="ARBA00023002"/>
    </source>
</evidence>
<feature type="binding site" evidence="17">
    <location>
        <begin position="27"/>
        <end position="34"/>
    </location>
    <ligand>
        <name>NADP(+)</name>
        <dbReference type="ChEBI" id="CHEBI:58349"/>
    </ligand>
</feature>
<comment type="pathway">
    <text evidence="2 18">Amino-acid biosynthesis; L-threonine biosynthesis; L-threonine from L-aspartate: step 3/5.</text>
</comment>
<dbReference type="InterPro" id="IPR016204">
    <property type="entry name" value="HDH"/>
</dbReference>
<dbReference type="UniPathway" id="UPA00050">
    <property type="reaction ID" value="UER00063"/>
</dbReference>
<evidence type="ECO:0000256" key="4">
    <source>
        <dbReference type="ARBA" id="ARBA00006753"/>
    </source>
</evidence>
<comment type="cofactor">
    <cofactor evidence="1">
        <name>a metal cation</name>
        <dbReference type="ChEBI" id="CHEBI:25213"/>
    </cofactor>
</comment>
<dbReference type="Pfam" id="PF03447">
    <property type="entry name" value="NAD_binding_3"/>
    <property type="match status" value="1"/>
</dbReference>
<dbReference type="SUPFAM" id="SSF55021">
    <property type="entry name" value="ACT-like"/>
    <property type="match status" value="1"/>
</dbReference>
<organism evidence="21 22">
    <name type="scientific">Kocuria subflava</name>
    <dbReference type="NCBI Taxonomy" id="1736139"/>
    <lineage>
        <taxon>Bacteria</taxon>
        <taxon>Bacillati</taxon>
        <taxon>Actinomycetota</taxon>
        <taxon>Actinomycetes</taxon>
        <taxon>Micrococcales</taxon>
        <taxon>Micrococcaceae</taxon>
        <taxon>Kocuria</taxon>
    </lineage>
</organism>